<keyword evidence="5 7" id="KW-1133">Transmembrane helix</keyword>
<evidence type="ECO:0000259" key="9">
    <source>
        <dbReference type="Pfam" id="PF12122"/>
    </source>
</evidence>
<evidence type="ECO:0000256" key="3">
    <source>
        <dbReference type="ARBA" id="ARBA00022519"/>
    </source>
</evidence>
<accession>I9P1M4</accession>
<dbReference type="InterPro" id="IPR050925">
    <property type="entry name" value="Rhomboid_protease_S54"/>
</dbReference>
<dbReference type="InterPro" id="IPR022764">
    <property type="entry name" value="Peptidase_S54_rhomboid_dom"/>
</dbReference>
<evidence type="ECO:0000256" key="7">
    <source>
        <dbReference type="SAM" id="Phobius"/>
    </source>
</evidence>
<dbReference type="PANTHER" id="PTHR43731">
    <property type="entry name" value="RHOMBOID PROTEASE"/>
    <property type="match status" value="1"/>
</dbReference>
<keyword evidence="11" id="KW-1185">Reference proteome</keyword>
<dbReference type="Gene3D" id="3.30.70.2350">
    <property type="match status" value="1"/>
</dbReference>
<dbReference type="GO" id="GO:0016020">
    <property type="term" value="C:membrane"/>
    <property type="evidence" value="ECO:0007669"/>
    <property type="project" value="UniProtKB-SubCell"/>
</dbReference>
<feature type="transmembrane region" description="Helical" evidence="7">
    <location>
        <begin position="132"/>
        <end position="155"/>
    </location>
</feature>
<reference evidence="10 11" key="1">
    <citation type="journal article" date="2012" name="J. Bacteriol.">
        <title>Genome Sequence of Pectin-Degrading Alishewanella agri, Isolated from Landfill Soil.</title>
        <authorList>
            <person name="Kim J."/>
            <person name="Jung J."/>
            <person name="Sung J.S."/>
            <person name="Chun J."/>
            <person name="Park W."/>
        </authorList>
    </citation>
    <scope>NUCLEOTIDE SEQUENCE [LARGE SCALE GENOMIC DNA]</scope>
    <source>
        <strain evidence="10 11">BL06</strain>
    </source>
</reference>
<dbReference type="AlphaFoldDB" id="I9P1M4"/>
<evidence type="ECO:0000256" key="5">
    <source>
        <dbReference type="ARBA" id="ARBA00022989"/>
    </source>
</evidence>
<keyword evidence="3" id="KW-0997">Cell inner membrane</keyword>
<feature type="transmembrane region" description="Helical" evidence="7">
    <location>
        <begin position="95"/>
        <end position="112"/>
    </location>
</feature>
<dbReference type="GO" id="GO:0004252">
    <property type="term" value="F:serine-type endopeptidase activity"/>
    <property type="evidence" value="ECO:0007669"/>
    <property type="project" value="InterPro"/>
</dbReference>
<dbReference type="InterPro" id="IPR023662">
    <property type="entry name" value="Rhomboid_protease_GlpG"/>
</dbReference>
<keyword evidence="2" id="KW-1003">Cell membrane</keyword>
<comment type="subcellular location">
    <subcellularLocation>
        <location evidence="1">Membrane</location>
        <topology evidence="1">Multi-pass membrane protein</topology>
    </subcellularLocation>
</comment>
<feature type="domain" description="Peptidase S54 rhomboid" evidence="8">
    <location>
        <begin position="127"/>
        <end position="262"/>
    </location>
</feature>
<keyword evidence="4 7" id="KW-0812">Transmembrane</keyword>
<dbReference type="SUPFAM" id="SSF144091">
    <property type="entry name" value="Rhomboid-like"/>
    <property type="match status" value="1"/>
</dbReference>
<comment type="caution">
    <text evidence="10">The sequence shown here is derived from an EMBL/GenBank/DDBJ whole genome shotgun (WGS) entry which is preliminary data.</text>
</comment>
<evidence type="ECO:0000256" key="1">
    <source>
        <dbReference type="ARBA" id="ARBA00004141"/>
    </source>
</evidence>
<dbReference type="InterPro" id="IPR038236">
    <property type="entry name" value="GlpG_N_sf"/>
</dbReference>
<dbReference type="Gene3D" id="1.20.1540.10">
    <property type="entry name" value="Rhomboid-like"/>
    <property type="match status" value="1"/>
</dbReference>
<dbReference type="PATRIC" id="fig|1195246.3.peg.1672"/>
<evidence type="ECO:0000256" key="4">
    <source>
        <dbReference type="ARBA" id="ARBA00022692"/>
    </source>
</evidence>
<dbReference type="eggNOG" id="COG0705">
    <property type="taxonomic scope" value="Bacteria"/>
</dbReference>
<dbReference type="InterPro" id="IPR035952">
    <property type="entry name" value="Rhomboid-like_sf"/>
</dbReference>
<evidence type="ECO:0000256" key="6">
    <source>
        <dbReference type="ARBA" id="ARBA00023136"/>
    </source>
</evidence>
<feature type="transmembrane region" description="Helical" evidence="7">
    <location>
        <begin position="219"/>
        <end position="240"/>
    </location>
</feature>
<evidence type="ECO:0000256" key="2">
    <source>
        <dbReference type="ARBA" id="ARBA00022475"/>
    </source>
</evidence>
<dbReference type="GO" id="GO:0006508">
    <property type="term" value="P:proteolysis"/>
    <property type="evidence" value="ECO:0007669"/>
    <property type="project" value="InterPro"/>
</dbReference>
<proteinExistence type="predicted"/>
<evidence type="ECO:0000259" key="8">
    <source>
        <dbReference type="Pfam" id="PF01694"/>
    </source>
</evidence>
<dbReference type="Proteomes" id="UP000035062">
    <property type="component" value="Unassembled WGS sequence"/>
</dbReference>
<organism evidence="10 11">
    <name type="scientific">Alishewanella agri BL06</name>
    <dbReference type="NCBI Taxonomy" id="1195246"/>
    <lineage>
        <taxon>Bacteria</taxon>
        <taxon>Pseudomonadati</taxon>
        <taxon>Pseudomonadota</taxon>
        <taxon>Gammaproteobacteria</taxon>
        <taxon>Alteromonadales</taxon>
        <taxon>Alteromonadaceae</taxon>
        <taxon>Alishewanella</taxon>
    </lineage>
</organism>
<dbReference type="EMBL" id="AKKU01000015">
    <property type="protein sequence ID" value="EIW88812.1"/>
    <property type="molecule type" value="Genomic_DNA"/>
</dbReference>
<feature type="transmembrane region" description="Helical" evidence="7">
    <location>
        <begin position="191"/>
        <end position="207"/>
    </location>
</feature>
<keyword evidence="6 7" id="KW-0472">Membrane</keyword>
<dbReference type="InterPro" id="IPR022732">
    <property type="entry name" value="Peptidase_S54_GlpG_N"/>
</dbReference>
<feature type="transmembrane region" description="Helical" evidence="7">
    <location>
        <begin position="167"/>
        <end position="185"/>
    </location>
</feature>
<protein>
    <submittedName>
        <fullName evidence="10">GlpG protein</fullName>
    </submittedName>
</protein>
<dbReference type="RefSeq" id="WP_008984560.1">
    <property type="nucleotide sequence ID" value="NZ_AKKU01000015.1"/>
</dbReference>
<sequence length="268" mass="30268">MLTKVAEFRAQPAALLFADYCRSQGLQVKLELQGEVSVLMAAADDVPQVEVLLTEFIRQPDHPRYQAAAWQQSQSVKLAHKVNLRPQLAWRQMPLTLLVLLLTLAVYAWQQIDFRAAAASLMLLDQAELWRWITPILLHFSLTHLVFNLAWWWLLGSKIERYQSSGFLLQLALSSAVISNGLQLALAGPNFGGLSGVVYALVGYCYLSDQLSGRQRYLLSHGLFGFMLVWLVLGFMDLLWVNMANWAHLGGLGCGLLWAFLSRDRRRP</sequence>
<dbReference type="NCBIfam" id="TIGR04239">
    <property type="entry name" value="rhombo_GlpG"/>
    <property type="match status" value="1"/>
</dbReference>
<dbReference type="PANTHER" id="PTHR43731:SF26">
    <property type="entry name" value="RHOMBOID-LIKE PROTEIN 10, CHLOROPLASTIC"/>
    <property type="match status" value="1"/>
</dbReference>
<feature type="domain" description="Peptidase S54 GlpG peptidase N-terminal" evidence="9">
    <location>
        <begin position="5"/>
        <end position="75"/>
    </location>
</feature>
<gene>
    <name evidence="10" type="ORF">AGRI_08500</name>
</gene>
<dbReference type="Pfam" id="PF12122">
    <property type="entry name" value="Rhomboid_N"/>
    <property type="match status" value="1"/>
</dbReference>
<name>I9P1M4_9ALTE</name>
<dbReference type="Pfam" id="PF01694">
    <property type="entry name" value="Rhomboid"/>
    <property type="match status" value="1"/>
</dbReference>
<evidence type="ECO:0000313" key="10">
    <source>
        <dbReference type="EMBL" id="EIW88812.1"/>
    </source>
</evidence>
<evidence type="ECO:0000313" key="11">
    <source>
        <dbReference type="Proteomes" id="UP000035062"/>
    </source>
</evidence>
<dbReference type="STRING" id="1195246.AGRI_08500"/>
<feature type="transmembrane region" description="Helical" evidence="7">
    <location>
        <begin position="246"/>
        <end position="262"/>
    </location>
</feature>